<gene>
    <name evidence="2" type="ORF">ALC62_14295</name>
</gene>
<dbReference type="Proteomes" id="UP000078542">
    <property type="component" value="Unassembled WGS sequence"/>
</dbReference>
<evidence type="ECO:0000313" key="2">
    <source>
        <dbReference type="EMBL" id="KYM95076.1"/>
    </source>
</evidence>
<keyword evidence="1" id="KW-0472">Membrane</keyword>
<feature type="transmembrane region" description="Helical" evidence="1">
    <location>
        <begin position="15"/>
        <end position="33"/>
    </location>
</feature>
<keyword evidence="1" id="KW-0812">Transmembrane</keyword>
<organism evidence="2 3">
    <name type="scientific">Cyphomyrmex costatus</name>
    <dbReference type="NCBI Taxonomy" id="456900"/>
    <lineage>
        <taxon>Eukaryota</taxon>
        <taxon>Metazoa</taxon>
        <taxon>Ecdysozoa</taxon>
        <taxon>Arthropoda</taxon>
        <taxon>Hexapoda</taxon>
        <taxon>Insecta</taxon>
        <taxon>Pterygota</taxon>
        <taxon>Neoptera</taxon>
        <taxon>Endopterygota</taxon>
        <taxon>Hymenoptera</taxon>
        <taxon>Apocrita</taxon>
        <taxon>Aculeata</taxon>
        <taxon>Formicoidea</taxon>
        <taxon>Formicidae</taxon>
        <taxon>Myrmicinae</taxon>
        <taxon>Cyphomyrmex</taxon>
    </lineage>
</organism>
<evidence type="ECO:0000256" key="1">
    <source>
        <dbReference type="SAM" id="Phobius"/>
    </source>
</evidence>
<keyword evidence="3" id="KW-1185">Reference proteome</keyword>
<proteinExistence type="predicted"/>
<reference evidence="2 3" key="1">
    <citation type="submission" date="2016-03" db="EMBL/GenBank/DDBJ databases">
        <title>Cyphomyrmex costatus WGS genome.</title>
        <authorList>
            <person name="Nygaard S."/>
            <person name="Hu H."/>
            <person name="Boomsma J."/>
            <person name="Zhang G."/>
        </authorList>
    </citation>
    <scope>NUCLEOTIDE SEQUENCE [LARGE SCALE GENOMIC DNA]</scope>
    <source>
        <strain evidence="2">MS0001</strain>
        <tissue evidence="2">Whole body</tissue>
    </source>
</reference>
<dbReference type="EMBL" id="KQ978331">
    <property type="protein sequence ID" value="KYM95076.1"/>
    <property type="molecule type" value="Genomic_DNA"/>
</dbReference>
<sequence>MRIAQNVEVMQGGNVHWYLVRTKITIVTFLGLVLQMTIGKIHPRMLYVTVISLLISIFHMKDYSFTYVPRKYTVKIPLANFRRW</sequence>
<dbReference type="AlphaFoldDB" id="A0A151I9A6"/>
<protein>
    <submittedName>
        <fullName evidence="2">Uncharacterized protein</fullName>
    </submittedName>
</protein>
<feature type="transmembrane region" description="Helical" evidence="1">
    <location>
        <begin position="45"/>
        <end position="61"/>
    </location>
</feature>
<name>A0A151I9A6_9HYME</name>
<keyword evidence="1" id="KW-1133">Transmembrane helix</keyword>
<evidence type="ECO:0000313" key="3">
    <source>
        <dbReference type="Proteomes" id="UP000078542"/>
    </source>
</evidence>
<accession>A0A151I9A6</accession>